<dbReference type="PANTHER" id="PTHR43581">
    <property type="entry name" value="ATP/GTP PHOSPHATASE"/>
    <property type="match status" value="1"/>
</dbReference>
<feature type="domain" description="AAA+ ATPase" evidence="1">
    <location>
        <begin position="22"/>
        <end position="344"/>
    </location>
</feature>
<dbReference type="GO" id="GO:0005524">
    <property type="term" value="F:ATP binding"/>
    <property type="evidence" value="ECO:0007669"/>
    <property type="project" value="InterPro"/>
</dbReference>
<dbReference type="Gene3D" id="3.40.50.300">
    <property type="entry name" value="P-loop containing nucleotide triphosphate hydrolases"/>
    <property type="match status" value="1"/>
</dbReference>
<reference evidence="2 3" key="1">
    <citation type="submission" date="2018-08" db="EMBL/GenBank/DDBJ databases">
        <title>A genome reference for cultivated species of the human gut microbiota.</title>
        <authorList>
            <person name="Zou Y."/>
            <person name="Xue W."/>
            <person name="Luo G."/>
        </authorList>
    </citation>
    <scope>NUCLEOTIDE SEQUENCE [LARGE SCALE GENOMIC DNA]</scope>
    <source>
        <strain evidence="2 3">AF25-15</strain>
    </source>
</reference>
<dbReference type="PANTHER" id="PTHR43581:SF2">
    <property type="entry name" value="EXCINUCLEASE ATPASE SUBUNIT"/>
    <property type="match status" value="1"/>
</dbReference>
<proteinExistence type="predicted"/>
<protein>
    <submittedName>
        <fullName evidence="2">DUF2813 domain-containing protein</fullName>
    </submittedName>
</protein>
<dbReference type="InterPro" id="IPR003593">
    <property type="entry name" value="AAA+_ATPase"/>
</dbReference>
<name>A0A395V0Y3_9FIRM</name>
<evidence type="ECO:0000259" key="1">
    <source>
        <dbReference type="SMART" id="SM00382"/>
    </source>
</evidence>
<dbReference type="InterPro" id="IPR051396">
    <property type="entry name" value="Bact_Antivir_Def_Nuclease"/>
</dbReference>
<organism evidence="2 3">
    <name type="scientific">Agathobacter rectalis</name>
    <dbReference type="NCBI Taxonomy" id="39491"/>
    <lineage>
        <taxon>Bacteria</taxon>
        <taxon>Bacillati</taxon>
        <taxon>Bacillota</taxon>
        <taxon>Clostridia</taxon>
        <taxon>Lachnospirales</taxon>
        <taxon>Lachnospiraceae</taxon>
        <taxon>Agathobacter</taxon>
    </lineage>
</organism>
<accession>A0A395V0Y3</accession>
<dbReference type="GO" id="GO:0016887">
    <property type="term" value="F:ATP hydrolysis activity"/>
    <property type="evidence" value="ECO:0007669"/>
    <property type="project" value="InterPro"/>
</dbReference>
<evidence type="ECO:0000313" key="3">
    <source>
        <dbReference type="Proteomes" id="UP000266066"/>
    </source>
</evidence>
<comment type="caution">
    <text evidence="2">The sequence shown here is derived from an EMBL/GenBank/DDBJ whole genome shotgun (WGS) entry which is preliminary data.</text>
</comment>
<dbReference type="AlphaFoldDB" id="A0A395V0Y3"/>
<sequence>MKLDSITLQNFKGIDNLEIKLDNKTTVIFGVNGVGKSTILQAIDLLYADIIAKLMGTVRSKTARFNEDFISYGKSAAGIKADFNFGDGESIYYERTIDRAKGEKRNTSALKKLTDKFQSLYIQMGYDDGNGNWIEESDNKSMPIFVNYGVNRIVLDVPVRAPKEQFVKLDAFDKAIESTIDFRNLFKWFRNQEDIENQIKVRDDSKYEDKSLAAVKKAMLAMLDGFEDIRIERRPLAMKVNKNGKSLKIDQLSDGEKCTIALFGDLARRMALANPGKDVNPLEGSGVVLIDELDLHMHTSWQRKVLNVLRDTFPNIQFIITTHSPQILGEMDDSVNLLYLYNEDNEILFKTYESFVGWDANVILEEVMNTSSVNQDIKRMIDEMYKCIEDKKYDEAEKIVDILDKKTNGYADGISKARILISRGKRRETN</sequence>
<dbReference type="InterPro" id="IPR003959">
    <property type="entry name" value="ATPase_AAA_core"/>
</dbReference>
<dbReference type="RefSeq" id="WP_118392423.1">
    <property type="nucleotide sequence ID" value="NZ_QRUJ01000013.1"/>
</dbReference>
<gene>
    <name evidence="2" type="ORF">DWY38_11580</name>
</gene>
<dbReference type="Pfam" id="PF13304">
    <property type="entry name" value="AAA_21"/>
    <property type="match status" value="1"/>
</dbReference>
<evidence type="ECO:0000313" key="2">
    <source>
        <dbReference type="EMBL" id="RGR53334.1"/>
    </source>
</evidence>
<dbReference type="Proteomes" id="UP000266066">
    <property type="component" value="Unassembled WGS sequence"/>
</dbReference>
<dbReference type="InterPro" id="IPR027417">
    <property type="entry name" value="P-loop_NTPase"/>
</dbReference>
<dbReference type="SUPFAM" id="SSF52540">
    <property type="entry name" value="P-loop containing nucleoside triphosphate hydrolases"/>
    <property type="match status" value="1"/>
</dbReference>
<dbReference type="EMBL" id="QRUJ01000013">
    <property type="protein sequence ID" value="RGR53334.1"/>
    <property type="molecule type" value="Genomic_DNA"/>
</dbReference>
<dbReference type="SMART" id="SM00382">
    <property type="entry name" value="AAA"/>
    <property type="match status" value="1"/>
</dbReference>